<feature type="domain" description="NlpC/P60" evidence="8">
    <location>
        <begin position="588"/>
        <end position="718"/>
    </location>
</feature>
<evidence type="ECO:0000256" key="5">
    <source>
        <dbReference type="SAM" id="Coils"/>
    </source>
</evidence>
<dbReference type="CDD" id="cd14667">
    <property type="entry name" value="3D_containing_proteins"/>
    <property type="match status" value="1"/>
</dbReference>
<evidence type="ECO:0000313" key="10">
    <source>
        <dbReference type="Proteomes" id="UP000092574"/>
    </source>
</evidence>
<evidence type="ECO:0000256" key="7">
    <source>
        <dbReference type="SAM" id="Phobius"/>
    </source>
</evidence>
<feature type="compositionally biased region" description="Basic and acidic residues" evidence="6">
    <location>
        <begin position="72"/>
        <end position="87"/>
    </location>
</feature>
<accession>A0A1C7I9T9</accession>
<feature type="coiled-coil region" evidence="5">
    <location>
        <begin position="228"/>
        <end position="257"/>
    </location>
</feature>
<keyword evidence="7" id="KW-0472">Membrane</keyword>
<feature type="region of interest" description="Disordered" evidence="6">
    <location>
        <begin position="31"/>
        <end position="140"/>
    </location>
</feature>
<evidence type="ECO:0000256" key="2">
    <source>
        <dbReference type="ARBA" id="ARBA00022670"/>
    </source>
</evidence>
<evidence type="ECO:0000256" key="3">
    <source>
        <dbReference type="ARBA" id="ARBA00022801"/>
    </source>
</evidence>
<evidence type="ECO:0000256" key="1">
    <source>
        <dbReference type="ARBA" id="ARBA00007074"/>
    </source>
</evidence>
<dbReference type="InterPro" id="IPR000064">
    <property type="entry name" value="NLP_P60_dom"/>
</dbReference>
<keyword evidence="7" id="KW-0812">Transmembrane</keyword>
<name>A0A1C7I9T9_9FIRM</name>
<feature type="compositionally biased region" description="Basic and acidic residues" evidence="6">
    <location>
        <begin position="32"/>
        <end position="59"/>
    </location>
</feature>
<dbReference type="RefSeq" id="WP_065541951.1">
    <property type="nucleotide sequence ID" value="NZ_CP015405.2"/>
</dbReference>
<keyword evidence="7" id="KW-1133">Transmembrane helix</keyword>
<sequence length="718" mass="78906">MDIKIVKEKTPEVKIKKEAEVSIHKKNLISARAEDRTSFHVKDSSDFFGNKKPEGKNLGEKNPLAESQAGNKARDAGAQKRTGRDGKSSLPAYQKNAAAATKKTDARNPANHNIPLSGREKSPPAGAKAVPVSSETMQKAGALTNGEAKENFKRRKKVKSLSETPKIHPGKNEIAIKGVKQGGKAILTQLEGGEEANEALSVMTAANRPFSSIGEKRKYAQAEEKLKIKQADQKISNKQLRKELQKKKKGIVEKQNKQAVRQRKIQYIINKLTGSGEQDSLLQTAKDIVRMKASFVMVQVVKFIGALLAPLFGILFMAAFPVVLIVMLLYCSPLGAFMENPSDETPSIQEVLGGYYMEFNQSVSANAGENGAISYLHEKDGNYVSNYMDTLMVYMVQYGTGDLGIVMDEEHKRLLKEIFDEMNSFEDTTVTTTIQAGQSLGNVVTSAYCSCPICCGVWSGGPTASGVMPTANHTLAVDASNPFVPMGTKIIMNGTEYVVEDTGNFDQYGVQFDIYFDDHGTATNWGHQTMEAFLADGDENTISITRRGSYVKNMDYEDYIALGKLTEEQEELLREAMSEEFRSEIPSFGVGSDVANLALTKVGCQYSQERRYEEGFYDCSSLVQRCYAEFGITLPATASTQGKYIVDHGLEVTEYMLEPGDLIFYSYENNGEFLNISHVAIYIGNGRMVHAANTARGVVNDPFIPTNVGLYGRPSLGQ</sequence>
<dbReference type="InterPro" id="IPR038765">
    <property type="entry name" value="Papain-like_cys_pep_sf"/>
</dbReference>
<dbReference type="SUPFAM" id="SSF54001">
    <property type="entry name" value="Cysteine proteinases"/>
    <property type="match status" value="1"/>
</dbReference>
<dbReference type="GO" id="GO:0008234">
    <property type="term" value="F:cysteine-type peptidase activity"/>
    <property type="evidence" value="ECO:0007669"/>
    <property type="project" value="UniProtKB-KW"/>
</dbReference>
<dbReference type="InterPro" id="IPR059180">
    <property type="entry name" value="3D_YorM"/>
</dbReference>
<keyword evidence="4" id="KW-0788">Thiol protease</keyword>
<dbReference type="EMBL" id="CP015405">
    <property type="protein sequence ID" value="ANU75768.1"/>
    <property type="molecule type" value="Genomic_DNA"/>
</dbReference>
<dbReference type="Pfam" id="PF00877">
    <property type="entry name" value="NLPC_P60"/>
    <property type="match status" value="1"/>
</dbReference>
<dbReference type="STRING" id="1796616.A4V09_08275"/>
<dbReference type="PROSITE" id="PS51935">
    <property type="entry name" value="NLPC_P60"/>
    <property type="match status" value="1"/>
</dbReference>
<evidence type="ECO:0000256" key="6">
    <source>
        <dbReference type="SAM" id="MobiDB-lite"/>
    </source>
</evidence>
<keyword evidence="10" id="KW-1185">Reference proteome</keyword>
<keyword evidence="3" id="KW-0378">Hydrolase</keyword>
<reference evidence="9" key="1">
    <citation type="submission" date="2017-04" db="EMBL/GenBank/DDBJ databases">
        <title>Complete Genome Sequences of Twelve Strains of a Stable Defined Moderately Diverse Mouse Microbiota 2 (sDMDMm2).</title>
        <authorList>
            <person name="Uchimura Y."/>
            <person name="Wyss M."/>
            <person name="Brugiroux S."/>
            <person name="Limenitakis J.P."/>
            <person name="Stecher B."/>
            <person name="McCoy K.D."/>
            <person name="Macpherson A.J."/>
        </authorList>
    </citation>
    <scope>NUCLEOTIDE SEQUENCE</scope>
    <source>
        <strain evidence="9">YL58</strain>
    </source>
</reference>
<dbReference type="KEGG" id="byl:A4V09_08275"/>
<dbReference type="PANTHER" id="PTHR47053">
    <property type="entry name" value="MUREIN DD-ENDOPEPTIDASE MEPH-RELATED"/>
    <property type="match status" value="1"/>
</dbReference>
<protein>
    <recommendedName>
        <fullName evidence="8">NlpC/P60 domain-containing protein</fullName>
    </recommendedName>
</protein>
<evidence type="ECO:0000256" key="4">
    <source>
        <dbReference type="ARBA" id="ARBA00022807"/>
    </source>
</evidence>
<comment type="similarity">
    <text evidence="1">Belongs to the peptidase C40 family.</text>
</comment>
<dbReference type="Gene3D" id="3.90.1720.10">
    <property type="entry name" value="endopeptidase domain like (from Nostoc punctiforme)"/>
    <property type="match status" value="1"/>
</dbReference>
<proteinExistence type="inferred from homology"/>
<evidence type="ECO:0000259" key="8">
    <source>
        <dbReference type="PROSITE" id="PS51935"/>
    </source>
</evidence>
<keyword evidence="2" id="KW-0645">Protease</keyword>
<keyword evidence="5" id="KW-0175">Coiled coil</keyword>
<evidence type="ECO:0000313" key="9">
    <source>
        <dbReference type="EMBL" id="ANU75768.1"/>
    </source>
</evidence>
<feature type="transmembrane region" description="Helical" evidence="7">
    <location>
        <begin position="300"/>
        <end position="330"/>
    </location>
</feature>
<dbReference type="OrthoDB" id="5623881at2"/>
<dbReference type="GO" id="GO:0006508">
    <property type="term" value="P:proteolysis"/>
    <property type="evidence" value="ECO:0007669"/>
    <property type="project" value="UniProtKB-KW"/>
</dbReference>
<dbReference type="Proteomes" id="UP000092574">
    <property type="component" value="Chromosome"/>
</dbReference>
<gene>
    <name evidence="9" type="ORF">A4V09_08275</name>
</gene>
<dbReference type="InterPro" id="IPR051202">
    <property type="entry name" value="Peptidase_C40"/>
</dbReference>
<dbReference type="AlphaFoldDB" id="A0A1C7I9T9"/>
<organism evidence="9 10">
    <name type="scientific">Blautia pseudococcoides</name>
    <dbReference type="NCBI Taxonomy" id="1796616"/>
    <lineage>
        <taxon>Bacteria</taxon>
        <taxon>Bacillati</taxon>
        <taxon>Bacillota</taxon>
        <taxon>Clostridia</taxon>
        <taxon>Lachnospirales</taxon>
        <taxon>Lachnospiraceae</taxon>
        <taxon>Blautia</taxon>
    </lineage>
</organism>
<dbReference type="PANTHER" id="PTHR47053:SF1">
    <property type="entry name" value="MUREIN DD-ENDOPEPTIDASE MEPH-RELATED"/>
    <property type="match status" value="1"/>
</dbReference>